<evidence type="ECO:0000313" key="2">
    <source>
        <dbReference type="EMBL" id="SFD64595.1"/>
    </source>
</evidence>
<dbReference type="Pfam" id="PF02627">
    <property type="entry name" value="CMD"/>
    <property type="match status" value="1"/>
</dbReference>
<dbReference type="GO" id="GO:0051920">
    <property type="term" value="F:peroxiredoxin activity"/>
    <property type="evidence" value="ECO:0007669"/>
    <property type="project" value="InterPro"/>
</dbReference>
<organism evidence="2 3">
    <name type="scientific">Paenibacillus catalpae</name>
    <dbReference type="NCBI Taxonomy" id="1045775"/>
    <lineage>
        <taxon>Bacteria</taxon>
        <taxon>Bacillati</taxon>
        <taxon>Bacillota</taxon>
        <taxon>Bacilli</taxon>
        <taxon>Bacillales</taxon>
        <taxon>Paenibacillaceae</taxon>
        <taxon>Paenibacillus</taxon>
    </lineage>
</organism>
<dbReference type="Proteomes" id="UP000198855">
    <property type="component" value="Unassembled WGS sequence"/>
</dbReference>
<dbReference type="AlphaFoldDB" id="A0A1I1U1Q7"/>
<sequence length="153" mass="17328">MELRLDYMKVQPESFQTLLKLEGYVKKSGLDHKLLELIKIRASQINGCAFCLDMHTKDALAMGETTQRLFLLNAWREAPFYTEAERAALALTEAVTKISDAGVPQELYEQVRKHFDEGQYVNLIMAINAINSWNRMAISTGMVPGEYQPAVSK</sequence>
<name>A0A1I1U1Q7_9BACL</name>
<dbReference type="RefSeq" id="WP_091181271.1">
    <property type="nucleotide sequence ID" value="NZ_FOMT01000001.1"/>
</dbReference>
<keyword evidence="2" id="KW-0560">Oxidoreductase</keyword>
<dbReference type="PANTHER" id="PTHR34846">
    <property type="entry name" value="4-CARBOXYMUCONOLACTONE DECARBOXYLASE FAMILY PROTEIN (AFU_ORTHOLOGUE AFUA_6G11590)"/>
    <property type="match status" value="1"/>
</dbReference>
<dbReference type="InterPro" id="IPR003779">
    <property type="entry name" value="CMD-like"/>
</dbReference>
<protein>
    <submittedName>
        <fullName evidence="2">Alkylhydroperoxidase AhpD family core domain-containing protein</fullName>
    </submittedName>
</protein>
<reference evidence="3" key="1">
    <citation type="submission" date="2016-10" db="EMBL/GenBank/DDBJ databases">
        <authorList>
            <person name="Varghese N."/>
            <person name="Submissions S."/>
        </authorList>
    </citation>
    <scope>NUCLEOTIDE SEQUENCE [LARGE SCALE GENOMIC DNA]</scope>
    <source>
        <strain evidence="3">CGMCC 1.10784</strain>
    </source>
</reference>
<dbReference type="SUPFAM" id="SSF69118">
    <property type="entry name" value="AhpD-like"/>
    <property type="match status" value="1"/>
</dbReference>
<dbReference type="NCBIfam" id="TIGR00778">
    <property type="entry name" value="ahpD_dom"/>
    <property type="match status" value="1"/>
</dbReference>
<gene>
    <name evidence="2" type="ORF">SAMN05216378_0813</name>
</gene>
<keyword evidence="2" id="KW-0575">Peroxidase</keyword>
<dbReference type="EMBL" id="FOMT01000001">
    <property type="protein sequence ID" value="SFD64595.1"/>
    <property type="molecule type" value="Genomic_DNA"/>
</dbReference>
<dbReference type="Gene3D" id="1.20.1290.10">
    <property type="entry name" value="AhpD-like"/>
    <property type="match status" value="1"/>
</dbReference>
<dbReference type="InterPro" id="IPR004675">
    <property type="entry name" value="AhpD_core"/>
</dbReference>
<dbReference type="PANTHER" id="PTHR34846:SF10">
    <property type="entry name" value="CYTOPLASMIC PROTEIN"/>
    <property type="match status" value="1"/>
</dbReference>
<dbReference type="STRING" id="1045775.SAMN05216378_0813"/>
<keyword evidence="3" id="KW-1185">Reference proteome</keyword>
<dbReference type="OrthoDB" id="9801997at2"/>
<proteinExistence type="predicted"/>
<evidence type="ECO:0000259" key="1">
    <source>
        <dbReference type="Pfam" id="PF02627"/>
    </source>
</evidence>
<dbReference type="InterPro" id="IPR029032">
    <property type="entry name" value="AhpD-like"/>
</dbReference>
<evidence type="ECO:0000313" key="3">
    <source>
        <dbReference type="Proteomes" id="UP000198855"/>
    </source>
</evidence>
<feature type="domain" description="Carboxymuconolactone decarboxylase-like" evidence="1">
    <location>
        <begin position="12"/>
        <end position="93"/>
    </location>
</feature>
<accession>A0A1I1U1Q7</accession>